<reference evidence="1 2" key="1">
    <citation type="submission" date="2018-06" db="EMBL/GenBank/DDBJ databases">
        <title>Comparative genomics reveals the genomic features of Rhizophagus irregularis, R. cerebriforme, R. diaphanum and Gigaspora rosea, and their symbiotic lifestyle signature.</title>
        <authorList>
            <person name="Morin E."/>
            <person name="San Clemente H."/>
            <person name="Chen E.C.H."/>
            <person name="De La Providencia I."/>
            <person name="Hainaut M."/>
            <person name="Kuo A."/>
            <person name="Kohler A."/>
            <person name="Murat C."/>
            <person name="Tang N."/>
            <person name="Roy S."/>
            <person name="Loubradou J."/>
            <person name="Henrissat B."/>
            <person name="Grigoriev I.V."/>
            <person name="Corradi N."/>
            <person name="Roux C."/>
            <person name="Martin F.M."/>
        </authorList>
    </citation>
    <scope>NUCLEOTIDE SEQUENCE [LARGE SCALE GENOMIC DNA]</scope>
    <source>
        <strain evidence="1 2">DAOM 227022</strain>
    </source>
</reference>
<gene>
    <name evidence="1" type="ORF">C1645_818695</name>
</gene>
<dbReference type="Proteomes" id="UP000265703">
    <property type="component" value="Unassembled WGS sequence"/>
</dbReference>
<comment type="caution">
    <text evidence="1">The sequence shown here is derived from an EMBL/GenBank/DDBJ whole genome shotgun (WGS) entry which is preliminary data.</text>
</comment>
<proteinExistence type="predicted"/>
<organism evidence="1 2">
    <name type="scientific">Glomus cerebriforme</name>
    <dbReference type="NCBI Taxonomy" id="658196"/>
    <lineage>
        <taxon>Eukaryota</taxon>
        <taxon>Fungi</taxon>
        <taxon>Fungi incertae sedis</taxon>
        <taxon>Mucoromycota</taxon>
        <taxon>Glomeromycotina</taxon>
        <taxon>Glomeromycetes</taxon>
        <taxon>Glomerales</taxon>
        <taxon>Glomeraceae</taxon>
        <taxon>Glomus</taxon>
    </lineage>
</organism>
<dbReference type="EMBL" id="QKYT01000093">
    <property type="protein sequence ID" value="RIA93938.1"/>
    <property type="molecule type" value="Genomic_DNA"/>
</dbReference>
<dbReference type="AlphaFoldDB" id="A0A397T6Q3"/>
<protein>
    <submittedName>
        <fullName evidence="1">Uncharacterized protein</fullName>
    </submittedName>
</protein>
<name>A0A397T6Q3_9GLOM</name>
<evidence type="ECO:0000313" key="1">
    <source>
        <dbReference type="EMBL" id="RIA93938.1"/>
    </source>
</evidence>
<sequence>MGEVKTAIDSHHVQIAYAIERYVRIGFEIREGGDIKNTVKDLCEFQLASGWALKTNQKFEKRGSTRISKKVILLLQDFFHAGNTNKSDRYSANNILSELIYMANSEKLDSKIIPRVEMIEN</sequence>
<accession>A0A397T6Q3</accession>
<keyword evidence="2" id="KW-1185">Reference proteome</keyword>
<dbReference type="OrthoDB" id="2343714at2759"/>
<evidence type="ECO:0000313" key="2">
    <source>
        <dbReference type="Proteomes" id="UP000265703"/>
    </source>
</evidence>